<evidence type="ECO:0000313" key="1">
    <source>
        <dbReference type="EMBL" id="GFO00402.1"/>
    </source>
</evidence>
<accession>A0AAV4A0L7</accession>
<keyword evidence="2" id="KW-1185">Reference proteome</keyword>
<dbReference type="AlphaFoldDB" id="A0AAV4A0L7"/>
<evidence type="ECO:0000313" key="2">
    <source>
        <dbReference type="Proteomes" id="UP000735302"/>
    </source>
</evidence>
<name>A0AAV4A0L7_9GAST</name>
<dbReference type="EMBL" id="BLXT01003087">
    <property type="protein sequence ID" value="GFO00402.1"/>
    <property type="molecule type" value="Genomic_DNA"/>
</dbReference>
<proteinExistence type="predicted"/>
<organism evidence="1 2">
    <name type="scientific">Plakobranchus ocellatus</name>
    <dbReference type="NCBI Taxonomy" id="259542"/>
    <lineage>
        <taxon>Eukaryota</taxon>
        <taxon>Metazoa</taxon>
        <taxon>Spiralia</taxon>
        <taxon>Lophotrochozoa</taxon>
        <taxon>Mollusca</taxon>
        <taxon>Gastropoda</taxon>
        <taxon>Heterobranchia</taxon>
        <taxon>Euthyneura</taxon>
        <taxon>Panpulmonata</taxon>
        <taxon>Sacoglossa</taxon>
        <taxon>Placobranchoidea</taxon>
        <taxon>Plakobranchidae</taxon>
        <taxon>Plakobranchus</taxon>
    </lineage>
</organism>
<reference evidence="1 2" key="1">
    <citation type="journal article" date="2021" name="Elife">
        <title>Chloroplast acquisition without the gene transfer in kleptoplastic sea slugs, Plakobranchus ocellatus.</title>
        <authorList>
            <person name="Maeda T."/>
            <person name="Takahashi S."/>
            <person name="Yoshida T."/>
            <person name="Shimamura S."/>
            <person name="Takaki Y."/>
            <person name="Nagai Y."/>
            <person name="Toyoda A."/>
            <person name="Suzuki Y."/>
            <person name="Arimoto A."/>
            <person name="Ishii H."/>
            <person name="Satoh N."/>
            <person name="Nishiyama T."/>
            <person name="Hasebe M."/>
            <person name="Maruyama T."/>
            <person name="Minagawa J."/>
            <person name="Obokata J."/>
            <person name="Shigenobu S."/>
        </authorList>
    </citation>
    <scope>NUCLEOTIDE SEQUENCE [LARGE SCALE GENOMIC DNA]</scope>
</reference>
<comment type="caution">
    <text evidence="1">The sequence shown here is derived from an EMBL/GenBank/DDBJ whole genome shotgun (WGS) entry which is preliminary data.</text>
</comment>
<gene>
    <name evidence="1" type="ORF">PoB_002690700</name>
</gene>
<protein>
    <submittedName>
        <fullName evidence="1">Uncharacterized protein</fullName>
    </submittedName>
</protein>
<sequence length="105" mass="11588">MFHPFLLADSEASLAQGLVNSPCNVQGYFLSLYLYSKLLCKWPSSLQPSVVEAQQNRSNIRSSKFMARGVGGTVVCESALRSAGTFCRGFEPRHRRPGLTEGFKT</sequence>
<dbReference type="Proteomes" id="UP000735302">
    <property type="component" value="Unassembled WGS sequence"/>
</dbReference>